<dbReference type="Gene3D" id="2.40.50.100">
    <property type="match status" value="1"/>
</dbReference>
<protein>
    <submittedName>
        <fullName evidence="8">Membrane fusion component of tripartite multidrug resistance system</fullName>
    </submittedName>
</protein>
<dbReference type="InterPro" id="IPR050739">
    <property type="entry name" value="MFP"/>
</dbReference>
<dbReference type="PANTHER" id="PTHR30386">
    <property type="entry name" value="MEMBRANE FUSION SUBUNIT OF EMRAB-TOLC MULTIDRUG EFFLUX PUMP"/>
    <property type="match status" value="1"/>
</dbReference>
<reference evidence="8 9" key="1">
    <citation type="submission" date="2017-10" db="EMBL/GenBank/DDBJ databases">
        <authorList>
            <person name="Banno H."/>
            <person name="Chua N.-H."/>
        </authorList>
    </citation>
    <scope>NUCLEOTIDE SEQUENCE [LARGE SCALE GENOMIC DNA]</scope>
    <source>
        <strain evidence="8">Vibrio tapetis CECT4600</strain>
    </source>
</reference>
<comment type="subcellular location">
    <subcellularLocation>
        <location evidence="1">Membrane</location>
        <topology evidence="1">Single-pass membrane protein</topology>
    </subcellularLocation>
</comment>
<keyword evidence="3 6" id="KW-0812">Transmembrane</keyword>
<dbReference type="Pfam" id="PF25917">
    <property type="entry name" value="BSH_RND"/>
    <property type="match status" value="1"/>
</dbReference>
<gene>
    <name evidence="8" type="ORF">VTAP4600_A1448</name>
</gene>
<dbReference type="GO" id="GO:0016020">
    <property type="term" value="C:membrane"/>
    <property type="evidence" value="ECO:0007669"/>
    <property type="project" value="UniProtKB-SubCell"/>
</dbReference>
<feature type="transmembrane region" description="Helical" evidence="6">
    <location>
        <begin position="20"/>
        <end position="36"/>
    </location>
</feature>
<dbReference type="PANTHER" id="PTHR30386:SF26">
    <property type="entry name" value="TRANSPORT PROTEIN COMB"/>
    <property type="match status" value="1"/>
</dbReference>
<evidence type="ECO:0000256" key="4">
    <source>
        <dbReference type="ARBA" id="ARBA00022989"/>
    </source>
</evidence>
<dbReference type="Proteomes" id="UP000235828">
    <property type="component" value="Chromosome A"/>
</dbReference>
<dbReference type="KEGG" id="vta:A1448"/>
<evidence type="ECO:0000313" key="8">
    <source>
        <dbReference type="EMBL" id="SON49427.1"/>
    </source>
</evidence>
<proteinExistence type="inferred from homology"/>
<name>A0A2N8ZC01_9VIBR</name>
<evidence type="ECO:0000256" key="3">
    <source>
        <dbReference type="ARBA" id="ARBA00022692"/>
    </source>
</evidence>
<dbReference type="SUPFAM" id="SSF111369">
    <property type="entry name" value="HlyD-like secretion proteins"/>
    <property type="match status" value="2"/>
</dbReference>
<evidence type="ECO:0000256" key="6">
    <source>
        <dbReference type="SAM" id="Phobius"/>
    </source>
</evidence>
<dbReference type="AlphaFoldDB" id="A0A2N8ZC01"/>
<evidence type="ECO:0000256" key="1">
    <source>
        <dbReference type="ARBA" id="ARBA00004167"/>
    </source>
</evidence>
<evidence type="ECO:0000256" key="2">
    <source>
        <dbReference type="ARBA" id="ARBA00009477"/>
    </source>
</evidence>
<dbReference type="Gene3D" id="2.40.30.170">
    <property type="match status" value="1"/>
</dbReference>
<dbReference type="Gene3D" id="1.10.287.470">
    <property type="entry name" value="Helix hairpin bin"/>
    <property type="match status" value="1"/>
</dbReference>
<dbReference type="InterPro" id="IPR058625">
    <property type="entry name" value="MdtA-like_BSH"/>
</dbReference>
<keyword evidence="9" id="KW-1185">Reference proteome</keyword>
<dbReference type="EMBL" id="LT960611">
    <property type="protein sequence ID" value="SON49427.1"/>
    <property type="molecule type" value="Genomic_DNA"/>
</dbReference>
<accession>A0A2N8ZC01</accession>
<comment type="similarity">
    <text evidence="2">Belongs to the membrane fusion protein (MFP) (TC 8.A.1) family.</text>
</comment>
<evidence type="ECO:0000259" key="7">
    <source>
        <dbReference type="Pfam" id="PF25917"/>
    </source>
</evidence>
<sequence>MAPYTRDNQTRGTKMLEGLAVWSLFIYLLRMVGMPWNKATKSFAYLGGTSWLLFVWVGLINFTPMDLSGGSVVQSPHIQLRPDSSNVTGKVERIYVKPNQDVTKGQLIYELDDTRYQIALNQATVKREAAEVALDVAKEDIAISKAAYQSLLQDLETSKSQLMAARVDYDLQNKMLIRYNEQNRVVKNTITASDIDKQTSSVEMAKQNMNVINSQIKKKHVDADKAKLAITKAELAVKSRHADLRTIDEQIAQTQWDLDSTKVYAPADGFVTNFILREGQRVSMMPRLQMYTNEKYVLMRVNHQAIRNVKPGQAAEFASSVYPGKVFAAEVEGIVEATGEAQGNLLGFDDSVRATTGKNLQNKHHFVRLKVAESDGYDLPVGSVGLAWVSGEKPVGFMAFLDVIRGIILRMKSQLYFFYSI</sequence>
<organism evidence="8 9">
    <name type="scientific">Vibrio tapetis subsp. tapetis</name>
    <dbReference type="NCBI Taxonomy" id="1671868"/>
    <lineage>
        <taxon>Bacteria</taxon>
        <taxon>Pseudomonadati</taxon>
        <taxon>Pseudomonadota</taxon>
        <taxon>Gammaproteobacteria</taxon>
        <taxon>Vibrionales</taxon>
        <taxon>Vibrionaceae</taxon>
        <taxon>Vibrio</taxon>
    </lineage>
</organism>
<keyword evidence="4 6" id="KW-1133">Transmembrane helix</keyword>
<keyword evidence="5 6" id="KW-0472">Membrane</keyword>
<feature type="domain" description="Multidrug resistance protein MdtA-like barrel-sandwich hybrid" evidence="7">
    <location>
        <begin position="85"/>
        <end position="283"/>
    </location>
</feature>
<feature type="transmembrane region" description="Helical" evidence="6">
    <location>
        <begin position="43"/>
        <end position="62"/>
    </location>
</feature>
<evidence type="ECO:0000313" key="9">
    <source>
        <dbReference type="Proteomes" id="UP000235828"/>
    </source>
</evidence>
<evidence type="ECO:0000256" key="5">
    <source>
        <dbReference type="ARBA" id="ARBA00023136"/>
    </source>
</evidence>